<comment type="caution">
    <text evidence="3">The sequence shown here is derived from an EMBL/GenBank/DDBJ whole genome shotgun (WGS) entry which is preliminary data.</text>
</comment>
<dbReference type="InterPro" id="IPR050523">
    <property type="entry name" value="AKR_Detox_Biosynth"/>
</dbReference>
<dbReference type="PANTHER" id="PTHR43364:SF4">
    <property type="entry name" value="NAD(P)-LINKED OXIDOREDUCTASE SUPERFAMILY PROTEIN"/>
    <property type="match status" value="1"/>
</dbReference>
<dbReference type="AlphaFoldDB" id="A0A399IRT2"/>
<proteinExistence type="predicted"/>
<dbReference type="RefSeq" id="WP_119367006.1">
    <property type="nucleotide sequence ID" value="NZ_QXDJ01000003.1"/>
</dbReference>
<dbReference type="Gene3D" id="3.20.20.100">
    <property type="entry name" value="NADP-dependent oxidoreductase domain"/>
    <property type="match status" value="1"/>
</dbReference>
<keyword evidence="1" id="KW-0560">Oxidoreductase</keyword>
<evidence type="ECO:0000313" key="4">
    <source>
        <dbReference type="Proteomes" id="UP000265930"/>
    </source>
</evidence>
<feature type="domain" description="NADP-dependent oxidoreductase" evidence="2">
    <location>
        <begin position="16"/>
        <end position="316"/>
    </location>
</feature>
<dbReference type="Proteomes" id="UP000265930">
    <property type="component" value="Unassembled WGS sequence"/>
</dbReference>
<gene>
    <name evidence="3" type="ORF">D2A34_13775</name>
</gene>
<evidence type="ECO:0000256" key="1">
    <source>
        <dbReference type="ARBA" id="ARBA00023002"/>
    </source>
</evidence>
<dbReference type="FunFam" id="3.20.20.100:FF:000004">
    <property type="entry name" value="Oxidoreductase, aldo/keto reductase"/>
    <property type="match status" value="1"/>
</dbReference>
<dbReference type="PANTHER" id="PTHR43364">
    <property type="entry name" value="NADH-SPECIFIC METHYLGLYOXAL REDUCTASE-RELATED"/>
    <property type="match status" value="1"/>
</dbReference>
<dbReference type="PRINTS" id="PR00069">
    <property type="entry name" value="ALDKETRDTASE"/>
</dbReference>
<organism evidence="3 4">
    <name type="scientific">Clostridium chromiireducens</name>
    <dbReference type="NCBI Taxonomy" id="225345"/>
    <lineage>
        <taxon>Bacteria</taxon>
        <taxon>Bacillati</taxon>
        <taxon>Bacillota</taxon>
        <taxon>Clostridia</taxon>
        <taxon>Eubacteriales</taxon>
        <taxon>Clostridiaceae</taxon>
        <taxon>Clostridium</taxon>
    </lineage>
</organism>
<protein>
    <submittedName>
        <fullName evidence="3">Aldo/keto reductase</fullName>
    </submittedName>
</protein>
<evidence type="ECO:0000259" key="2">
    <source>
        <dbReference type="Pfam" id="PF00248"/>
    </source>
</evidence>
<sequence>MQYIKLGNSGLEVSQICIGCMGFGDPAKGHPTWALGEEGSRPVIKHAIEEGINFFDTANLYSQGTSEEIIGKALKEFAKRENIVISTKLGAPMRSGPNSFGLSRKAIMTEIDHSLKRLGTDYIDLYQIHRADPFTPWEETLEALHDLVKMGKVRYLGASTMRAWQFAKALHIQKVNGWTRFISMQHNYNLVAREEENEMIPLCADEGIQTMIYSPLSRGMLARPWGEKTTRSEAEAGALNYFEATAVADEKIVEAIGKVAEERGVSRAEISLAWLYRNPVVAAPIVGALKTSHIDDAIKALSIELTNEEVHRLEAYYTPRVDVNVKNSDPKAIAKMAATVGVKIPVPTGSK</sequence>
<dbReference type="InterPro" id="IPR023210">
    <property type="entry name" value="NADP_OxRdtase_dom"/>
</dbReference>
<dbReference type="InterPro" id="IPR020471">
    <property type="entry name" value="AKR"/>
</dbReference>
<reference evidence="3 4" key="1">
    <citation type="submission" date="2018-08" db="EMBL/GenBank/DDBJ databases">
        <title>Genome of Clostridium chromiireducens C1, DSM12136.</title>
        <authorList>
            <person name="Xing M."/>
            <person name="Wei Y."/>
            <person name="Ang E.L."/>
            <person name="Zhao H."/>
            <person name="Zhang Y."/>
        </authorList>
    </citation>
    <scope>NUCLEOTIDE SEQUENCE [LARGE SCALE GENOMIC DNA]</scope>
    <source>
        <strain evidence="3 4">C1</strain>
    </source>
</reference>
<dbReference type="GO" id="GO:0005829">
    <property type="term" value="C:cytosol"/>
    <property type="evidence" value="ECO:0007669"/>
    <property type="project" value="TreeGrafter"/>
</dbReference>
<dbReference type="Pfam" id="PF00248">
    <property type="entry name" value="Aldo_ket_red"/>
    <property type="match status" value="1"/>
</dbReference>
<dbReference type="SUPFAM" id="SSF51430">
    <property type="entry name" value="NAD(P)-linked oxidoreductase"/>
    <property type="match status" value="1"/>
</dbReference>
<name>A0A399IRT2_9CLOT</name>
<dbReference type="InterPro" id="IPR036812">
    <property type="entry name" value="NAD(P)_OxRdtase_dom_sf"/>
</dbReference>
<dbReference type="GO" id="GO:0016491">
    <property type="term" value="F:oxidoreductase activity"/>
    <property type="evidence" value="ECO:0007669"/>
    <property type="project" value="UniProtKB-KW"/>
</dbReference>
<accession>A0A399IRT2</accession>
<dbReference type="CDD" id="cd19079">
    <property type="entry name" value="AKR_EcYajO-like"/>
    <property type="match status" value="1"/>
</dbReference>
<evidence type="ECO:0000313" key="3">
    <source>
        <dbReference type="EMBL" id="RII34222.1"/>
    </source>
</evidence>
<dbReference type="EMBL" id="QXDJ01000003">
    <property type="protein sequence ID" value="RII34222.1"/>
    <property type="molecule type" value="Genomic_DNA"/>
</dbReference>